<reference evidence="2 3" key="1">
    <citation type="submission" date="2020-08" db="EMBL/GenBank/DDBJ databases">
        <title>A Genomic Blueprint of the Chicken Gut Microbiome.</title>
        <authorList>
            <person name="Gilroy R."/>
            <person name="Ravi A."/>
            <person name="Getino M."/>
            <person name="Pursley I."/>
            <person name="Horton D.L."/>
            <person name="Alikhan N.-F."/>
            <person name="Baker D."/>
            <person name="Gharbi K."/>
            <person name="Hall N."/>
            <person name="Watson M."/>
            <person name="Adriaenssens E.M."/>
            <person name="Foster-Nyarko E."/>
            <person name="Jarju S."/>
            <person name="Secka A."/>
            <person name="Antonio M."/>
            <person name="Oren A."/>
            <person name="Chaudhuri R."/>
            <person name="La Ragione R.M."/>
            <person name="Hildebrand F."/>
            <person name="Pallen M.J."/>
        </authorList>
    </citation>
    <scope>NUCLEOTIDE SEQUENCE [LARGE SCALE GENOMIC DNA]</scope>
    <source>
        <strain evidence="2 3">Sa3CUN2</strain>
    </source>
</reference>
<name>A0ABR8PDP4_9LACO</name>
<keyword evidence="1" id="KW-0812">Transmembrane</keyword>
<feature type="transmembrane region" description="Helical" evidence="1">
    <location>
        <begin position="280"/>
        <end position="313"/>
    </location>
</feature>
<feature type="transmembrane region" description="Helical" evidence="1">
    <location>
        <begin position="20"/>
        <end position="43"/>
    </location>
</feature>
<dbReference type="Pfam" id="PF05975">
    <property type="entry name" value="EcsB"/>
    <property type="match status" value="1"/>
</dbReference>
<evidence type="ECO:0000313" key="2">
    <source>
        <dbReference type="EMBL" id="MBD7895413.1"/>
    </source>
</evidence>
<feature type="transmembrane region" description="Helical" evidence="1">
    <location>
        <begin position="369"/>
        <end position="391"/>
    </location>
</feature>
<comment type="caution">
    <text evidence="2">The sequence shown here is derived from an EMBL/GenBank/DDBJ whole genome shotgun (WGS) entry which is preliminary data.</text>
</comment>
<keyword evidence="3" id="KW-1185">Reference proteome</keyword>
<keyword evidence="1" id="KW-1133">Transmembrane helix</keyword>
<evidence type="ECO:0000313" key="3">
    <source>
        <dbReference type="Proteomes" id="UP000616837"/>
    </source>
</evidence>
<evidence type="ECO:0000256" key="1">
    <source>
        <dbReference type="SAM" id="Phobius"/>
    </source>
</evidence>
<sequence length="400" mass="46884">MNNLFSQRRQRHFMELLKYWRLVFNDHFVIALFFLFGALAYGYSQWLPQLNSHLWWSRWLLVLWFVLITQVGRLATLIRRPDPVFLLPQVTAIKNYLKQATTYSMILGVLMMLALSAVALPFALTTERLTGIDISLILITALITKVTWLWTARKAISIRWGEQHRRTTAEYWVNPLIVWLFTWLVGPVWGLLVSVVLLGAMVAYYRNVAIDWRLAVRAEQDRMYSIYRFFNLFTDVPSVQGNVKRRKWATGLISLLENGNRPWAYLYAHGFIRNTEVSGLVIRLTIVGMLIAFFIPVNWLNTVVVLLFVYLVAIQMMPFYEQYQNNVFTHIYPIAHQAQVKDFQRLLSKVIVLEMLLIVLASVGRDLNWQRLIINLILGLGESYLLIKFYFQSRIKKITK</sequence>
<dbReference type="Proteomes" id="UP000616837">
    <property type="component" value="Unassembled WGS sequence"/>
</dbReference>
<feature type="transmembrane region" description="Helical" evidence="1">
    <location>
        <begin position="103"/>
        <end position="124"/>
    </location>
</feature>
<accession>A0ABR8PDP4</accession>
<protein>
    <submittedName>
        <fullName evidence="2">ABC transporter permease</fullName>
    </submittedName>
</protein>
<feature type="transmembrane region" description="Helical" evidence="1">
    <location>
        <begin position="55"/>
        <end position="75"/>
    </location>
</feature>
<dbReference type="PIRSF" id="PIRSF037259">
    <property type="entry name" value="EcsB_ABC"/>
    <property type="match status" value="1"/>
</dbReference>
<feature type="transmembrane region" description="Helical" evidence="1">
    <location>
        <begin position="346"/>
        <end position="363"/>
    </location>
</feature>
<dbReference type="EMBL" id="JACSQW010000018">
    <property type="protein sequence ID" value="MBD7895413.1"/>
    <property type="molecule type" value="Genomic_DNA"/>
</dbReference>
<dbReference type="RefSeq" id="WP_191684768.1">
    <property type="nucleotide sequence ID" value="NZ_JACSQW010000018.1"/>
</dbReference>
<feature type="transmembrane region" description="Helical" evidence="1">
    <location>
        <begin position="130"/>
        <end position="150"/>
    </location>
</feature>
<organism evidence="2 3">
    <name type="scientific">Limosilactobacillus avistercoris</name>
    <dbReference type="NCBI Taxonomy" id="2762243"/>
    <lineage>
        <taxon>Bacteria</taxon>
        <taxon>Bacillati</taxon>
        <taxon>Bacillota</taxon>
        <taxon>Bacilli</taxon>
        <taxon>Lactobacillales</taxon>
        <taxon>Lactobacillaceae</taxon>
        <taxon>Limosilactobacillus</taxon>
    </lineage>
</organism>
<gene>
    <name evidence="2" type="ORF">H9564_06865</name>
</gene>
<dbReference type="InterPro" id="IPR010288">
    <property type="entry name" value="EcsB_ABC"/>
</dbReference>
<proteinExistence type="predicted"/>
<keyword evidence="1" id="KW-0472">Membrane</keyword>
<feature type="transmembrane region" description="Helical" evidence="1">
    <location>
        <begin position="171"/>
        <end position="204"/>
    </location>
</feature>